<keyword evidence="2" id="KW-1185">Reference proteome</keyword>
<reference evidence="1 2" key="1">
    <citation type="journal article" date="2019" name="Commun. Biol.">
        <title>The bagworm genome reveals a unique fibroin gene that provides high tensile strength.</title>
        <authorList>
            <person name="Kono N."/>
            <person name="Nakamura H."/>
            <person name="Ohtoshi R."/>
            <person name="Tomita M."/>
            <person name="Numata K."/>
            <person name="Arakawa K."/>
        </authorList>
    </citation>
    <scope>NUCLEOTIDE SEQUENCE [LARGE SCALE GENOMIC DNA]</scope>
</reference>
<evidence type="ECO:0000313" key="2">
    <source>
        <dbReference type="Proteomes" id="UP000299102"/>
    </source>
</evidence>
<evidence type="ECO:0000313" key="1">
    <source>
        <dbReference type="EMBL" id="GBP53359.1"/>
    </source>
</evidence>
<dbReference type="PROSITE" id="PS51257">
    <property type="entry name" value="PROKAR_LIPOPROTEIN"/>
    <property type="match status" value="1"/>
</dbReference>
<dbReference type="AlphaFoldDB" id="A0A4C1WSR1"/>
<comment type="caution">
    <text evidence="1">The sequence shown here is derived from an EMBL/GenBank/DDBJ whole genome shotgun (WGS) entry which is preliminary data.</text>
</comment>
<dbReference type="EMBL" id="BGZK01000622">
    <property type="protein sequence ID" value="GBP53359.1"/>
    <property type="molecule type" value="Genomic_DNA"/>
</dbReference>
<name>A0A4C1WSR1_EUMVA</name>
<sequence>MFEEKLQHSVSSPRNDGIAQQFHIWVGACPIFIGSSMSPGFIQVGNARPESKSATVPESELKAGTRLGLTEGSFQRRYDGDVLGARGRGCKSRRNELRNLREHAFGFRSV</sequence>
<dbReference type="Proteomes" id="UP000299102">
    <property type="component" value="Unassembled WGS sequence"/>
</dbReference>
<organism evidence="1 2">
    <name type="scientific">Eumeta variegata</name>
    <name type="common">Bagworm moth</name>
    <name type="synonym">Eumeta japonica</name>
    <dbReference type="NCBI Taxonomy" id="151549"/>
    <lineage>
        <taxon>Eukaryota</taxon>
        <taxon>Metazoa</taxon>
        <taxon>Ecdysozoa</taxon>
        <taxon>Arthropoda</taxon>
        <taxon>Hexapoda</taxon>
        <taxon>Insecta</taxon>
        <taxon>Pterygota</taxon>
        <taxon>Neoptera</taxon>
        <taxon>Endopterygota</taxon>
        <taxon>Lepidoptera</taxon>
        <taxon>Glossata</taxon>
        <taxon>Ditrysia</taxon>
        <taxon>Tineoidea</taxon>
        <taxon>Psychidae</taxon>
        <taxon>Oiketicinae</taxon>
        <taxon>Eumeta</taxon>
    </lineage>
</organism>
<protein>
    <submittedName>
        <fullName evidence="1">Uncharacterized protein</fullName>
    </submittedName>
</protein>
<accession>A0A4C1WSR1</accession>
<proteinExistence type="predicted"/>
<gene>
    <name evidence="1" type="ORF">EVAR_41196_1</name>
</gene>